<evidence type="ECO:0000313" key="1">
    <source>
        <dbReference type="EMBL" id="CAB4184834.1"/>
    </source>
</evidence>
<sequence>MFIGRTEITREEFERNKELTKRMYSLIERYRAHCFLSAHYVCADIGISYRTYMGLNGDRYTVIHTLRKIKNFLDKHGLCL</sequence>
<dbReference type="EMBL" id="LR797063">
    <property type="protein sequence ID" value="CAB4184834.1"/>
    <property type="molecule type" value="Genomic_DNA"/>
</dbReference>
<dbReference type="EMBL" id="LR797425">
    <property type="protein sequence ID" value="CAB4215511.1"/>
    <property type="molecule type" value="Genomic_DNA"/>
</dbReference>
<evidence type="ECO:0000313" key="2">
    <source>
        <dbReference type="EMBL" id="CAB4203822.1"/>
    </source>
</evidence>
<gene>
    <name evidence="1" type="ORF">UFOVP1112_36</name>
    <name evidence="2" type="ORF">UFOVP1385_9</name>
    <name evidence="3" type="ORF">UFOVP1478_33</name>
</gene>
<dbReference type="EMBL" id="LR797335">
    <property type="protein sequence ID" value="CAB4203822.1"/>
    <property type="molecule type" value="Genomic_DNA"/>
</dbReference>
<accession>A0A6J5SLT7</accession>
<reference evidence="3" key="1">
    <citation type="submission" date="2020-05" db="EMBL/GenBank/DDBJ databases">
        <authorList>
            <person name="Chiriac C."/>
            <person name="Salcher M."/>
            <person name="Ghai R."/>
            <person name="Kavagutti S V."/>
        </authorList>
    </citation>
    <scope>NUCLEOTIDE SEQUENCE</scope>
</reference>
<proteinExistence type="predicted"/>
<organism evidence="3">
    <name type="scientific">uncultured Caudovirales phage</name>
    <dbReference type="NCBI Taxonomy" id="2100421"/>
    <lineage>
        <taxon>Viruses</taxon>
        <taxon>Duplodnaviria</taxon>
        <taxon>Heunggongvirae</taxon>
        <taxon>Uroviricota</taxon>
        <taxon>Caudoviricetes</taxon>
        <taxon>Peduoviridae</taxon>
        <taxon>Maltschvirus</taxon>
        <taxon>Maltschvirus maltsch</taxon>
    </lineage>
</organism>
<evidence type="ECO:0000313" key="3">
    <source>
        <dbReference type="EMBL" id="CAB4215511.1"/>
    </source>
</evidence>
<name>A0A6J5SLT7_9CAUD</name>
<protein>
    <submittedName>
        <fullName evidence="3">Uncharacterized protein</fullName>
    </submittedName>
</protein>